<dbReference type="SMART" id="SM00343">
    <property type="entry name" value="ZnF_C2HC"/>
    <property type="match status" value="1"/>
</dbReference>
<dbReference type="EnsemblPlants" id="evm.model.05.1521">
    <property type="protein sequence ID" value="cds.evm.model.05.1521"/>
    <property type="gene ID" value="evm.TU.05.1521"/>
</dbReference>
<dbReference type="Pfam" id="PF14392">
    <property type="entry name" value="zf-CCHC_4"/>
    <property type="match status" value="1"/>
</dbReference>
<dbReference type="PROSITE" id="PS50158">
    <property type="entry name" value="ZF_CCHC"/>
    <property type="match status" value="1"/>
</dbReference>
<evidence type="ECO:0000259" key="3">
    <source>
        <dbReference type="PROSITE" id="PS50158"/>
    </source>
</evidence>
<dbReference type="SUPFAM" id="SSF57756">
    <property type="entry name" value="Retrovirus zinc finger-like domains"/>
    <property type="match status" value="1"/>
</dbReference>
<evidence type="ECO:0000256" key="1">
    <source>
        <dbReference type="PROSITE-ProRule" id="PRU00047"/>
    </source>
</evidence>
<dbReference type="InterPro" id="IPR040256">
    <property type="entry name" value="At4g02000-like"/>
</dbReference>
<feature type="domain" description="CCHC-type" evidence="3">
    <location>
        <begin position="99"/>
        <end position="114"/>
    </location>
</feature>
<dbReference type="InterPro" id="IPR001878">
    <property type="entry name" value="Znf_CCHC"/>
</dbReference>
<keyword evidence="1" id="KW-0863">Zinc-finger</keyword>
<dbReference type="InterPro" id="IPR036875">
    <property type="entry name" value="Znf_CCHC_sf"/>
</dbReference>
<reference evidence="4" key="2">
    <citation type="submission" date="2021-03" db="UniProtKB">
        <authorList>
            <consortium name="EnsemblPlants"/>
        </authorList>
    </citation>
    <scope>IDENTIFICATION</scope>
</reference>
<dbReference type="GO" id="GO:0003676">
    <property type="term" value="F:nucleic acid binding"/>
    <property type="evidence" value="ECO:0007669"/>
    <property type="project" value="InterPro"/>
</dbReference>
<keyword evidence="1" id="KW-0479">Metal-binding</keyword>
<proteinExistence type="predicted"/>
<name>A0A803PLN4_CANSA</name>
<protein>
    <recommendedName>
        <fullName evidence="3">CCHC-type domain-containing protein</fullName>
    </recommendedName>
</protein>
<reference evidence="4" key="1">
    <citation type="submission" date="2018-11" db="EMBL/GenBank/DDBJ databases">
        <authorList>
            <person name="Grassa J C."/>
        </authorList>
    </citation>
    <scope>NUCLEOTIDE SEQUENCE [LARGE SCALE GENOMIC DNA]</scope>
</reference>
<dbReference type="PANTHER" id="PTHR31286">
    <property type="entry name" value="GLYCINE-RICH CELL WALL STRUCTURAL PROTEIN 1.8-LIKE"/>
    <property type="match status" value="1"/>
</dbReference>
<sequence length="353" mass="39238">MENSNESWKNDLISFPIWGRAMGVPVDLLTTNNTMRMAARAGEVITVNNSDISKMVADGFFRFRVWMSIKKLVCPGFSLPFAGKKLWIAFKYDELPYMCFKCGKIGHSIKDCNQDPVTMKGEENEVVNAYGIWLKSENSCRDGFQGHRLSMENQSSQGDHTHKKTMGVTHGTVISNSFGPLEDTIGGVDKMIADLEVQQESMENIKDGGTMPMIQAKDKISSDRAHEGINATWEDGGRGKRRMVDNLEFSGYEKAKKSNTSLPKDISDNDLFNVPISYSMEAHNLEGSTPFVVGSNSKEMSKENRRKVSVKKDSKAKKGKMEGKVAGVSQMGDLAATKNMEEAHPEVQGRLQQ</sequence>
<keyword evidence="1" id="KW-0862">Zinc</keyword>
<accession>A0A803PLN4</accession>
<dbReference type="Gramene" id="evm.model.05.1521">
    <property type="protein sequence ID" value="cds.evm.model.05.1521"/>
    <property type="gene ID" value="evm.TU.05.1521"/>
</dbReference>
<evidence type="ECO:0000313" key="5">
    <source>
        <dbReference type="Proteomes" id="UP000596661"/>
    </source>
</evidence>
<evidence type="ECO:0000313" key="4">
    <source>
        <dbReference type="EnsemblPlants" id="cds.evm.model.05.1521"/>
    </source>
</evidence>
<feature type="region of interest" description="Disordered" evidence="2">
    <location>
        <begin position="291"/>
        <end position="329"/>
    </location>
</feature>
<dbReference type="EMBL" id="UZAU01000542">
    <property type="status" value="NOT_ANNOTATED_CDS"/>
    <property type="molecule type" value="Genomic_DNA"/>
</dbReference>
<dbReference type="AlphaFoldDB" id="A0A803PLN4"/>
<organism evidence="4 5">
    <name type="scientific">Cannabis sativa</name>
    <name type="common">Hemp</name>
    <name type="synonym">Marijuana</name>
    <dbReference type="NCBI Taxonomy" id="3483"/>
    <lineage>
        <taxon>Eukaryota</taxon>
        <taxon>Viridiplantae</taxon>
        <taxon>Streptophyta</taxon>
        <taxon>Embryophyta</taxon>
        <taxon>Tracheophyta</taxon>
        <taxon>Spermatophyta</taxon>
        <taxon>Magnoliopsida</taxon>
        <taxon>eudicotyledons</taxon>
        <taxon>Gunneridae</taxon>
        <taxon>Pentapetalae</taxon>
        <taxon>rosids</taxon>
        <taxon>fabids</taxon>
        <taxon>Rosales</taxon>
        <taxon>Cannabaceae</taxon>
        <taxon>Cannabis</taxon>
    </lineage>
</organism>
<keyword evidence="5" id="KW-1185">Reference proteome</keyword>
<dbReference type="InterPro" id="IPR025836">
    <property type="entry name" value="Zn_knuckle_CX2CX4HX4C"/>
</dbReference>
<dbReference type="Proteomes" id="UP000596661">
    <property type="component" value="Chromosome 5"/>
</dbReference>
<dbReference type="PANTHER" id="PTHR31286:SF167">
    <property type="entry name" value="OS09G0268800 PROTEIN"/>
    <property type="match status" value="1"/>
</dbReference>
<evidence type="ECO:0000256" key="2">
    <source>
        <dbReference type="SAM" id="MobiDB-lite"/>
    </source>
</evidence>
<dbReference type="GO" id="GO:0008270">
    <property type="term" value="F:zinc ion binding"/>
    <property type="evidence" value="ECO:0007669"/>
    <property type="project" value="UniProtKB-KW"/>
</dbReference>
<feature type="compositionally biased region" description="Basic residues" evidence="2">
    <location>
        <begin position="304"/>
        <end position="318"/>
    </location>
</feature>